<dbReference type="InterPro" id="IPR011773">
    <property type="entry name" value="DNA-dir_RpoA"/>
</dbReference>
<feature type="domain" description="DNA-directed RNA polymerase RpoA/D/Rpb3-type" evidence="13">
    <location>
        <begin position="21"/>
        <end position="245"/>
    </location>
</feature>
<evidence type="ECO:0000256" key="2">
    <source>
        <dbReference type="ARBA" id="ARBA00012418"/>
    </source>
</evidence>
<dbReference type="Gene3D" id="3.30.1360.10">
    <property type="entry name" value="RNA polymerase, RBP11-like subunit"/>
    <property type="match status" value="1"/>
</dbReference>
<dbReference type="GO" id="GO:0006351">
    <property type="term" value="P:DNA-templated transcription"/>
    <property type="evidence" value="ECO:0007669"/>
    <property type="project" value="UniProtKB-UniRule"/>
</dbReference>
<reference evidence="14 15" key="1">
    <citation type="submission" date="2020-04" db="EMBL/GenBank/DDBJ databases">
        <title>Novel Mycoplasma species detected in Phocoena phocoena (harbor porpoise) from the USA.</title>
        <authorList>
            <person name="Volokhov D.V."/>
        </authorList>
    </citation>
    <scope>NUCLEOTIDE SEQUENCE [LARGE SCALE GENOMIC DNA]</scope>
    <source>
        <strain evidence="14 15">C264-NAS</strain>
    </source>
</reference>
<dbReference type="InterPro" id="IPR011260">
    <property type="entry name" value="RNAP_asu_C"/>
</dbReference>
<evidence type="ECO:0000313" key="14">
    <source>
        <dbReference type="EMBL" id="QJG66158.1"/>
    </source>
</evidence>
<comment type="function">
    <text evidence="11">DNA-dependent RNA polymerase catalyzes the transcription of DNA into RNA using the four ribonucleoside triphosphates as substrates.</text>
</comment>
<keyword evidence="4 11" id="KW-0240">DNA-directed RNA polymerase</keyword>
<dbReference type="Pfam" id="PF03118">
    <property type="entry name" value="RNA_pol_A_CTD"/>
    <property type="match status" value="1"/>
</dbReference>
<evidence type="ECO:0000256" key="1">
    <source>
        <dbReference type="ARBA" id="ARBA00007123"/>
    </source>
</evidence>
<dbReference type="InterPro" id="IPR011262">
    <property type="entry name" value="DNA-dir_RNA_pol_insert"/>
</dbReference>
<dbReference type="GO" id="GO:0003899">
    <property type="term" value="F:DNA-directed RNA polymerase activity"/>
    <property type="evidence" value="ECO:0007669"/>
    <property type="project" value="UniProtKB-UniRule"/>
</dbReference>
<dbReference type="RefSeq" id="WP_169579988.1">
    <property type="nucleotide sequence ID" value="NZ_CP051480.1"/>
</dbReference>
<evidence type="ECO:0000256" key="7">
    <source>
        <dbReference type="ARBA" id="ARBA00023163"/>
    </source>
</evidence>
<feature type="compositionally biased region" description="Acidic residues" evidence="12">
    <location>
        <begin position="336"/>
        <end position="353"/>
    </location>
</feature>
<dbReference type="Pfam" id="PF01000">
    <property type="entry name" value="RNA_pol_A_bac"/>
    <property type="match status" value="1"/>
</dbReference>
<dbReference type="SUPFAM" id="SSF55257">
    <property type="entry name" value="RBP11-like subunits of RNA polymerase"/>
    <property type="match status" value="1"/>
</dbReference>
<keyword evidence="5 11" id="KW-0808">Transferase</keyword>
<dbReference type="EMBL" id="CP051480">
    <property type="protein sequence ID" value="QJG66158.1"/>
    <property type="molecule type" value="Genomic_DNA"/>
</dbReference>
<organism evidence="14 15">
    <name type="scientific">Mycoplasma phocoeninasale</name>
    <dbReference type="NCBI Taxonomy" id="2726117"/>
    <lineage>
        <taxon>Bacteria</taxon>
        <taxon>Bacillati</taxon>
        <taxon>Mycoplasmatota</taxon>
        <taxon>Mollicutes</taxon>
        <taxon>Mycoplasmataceae</taxon>
        <taxon>Mycoplasma</taxon>
    </lineage>
</organism>
<evidence type="ECO:0000256" key="12">
    <source>
        <dbReference type="SAM" id="MobiDB-lite"/>
    </source>
</evidence>
<gene>
    <name evidence="11" type="primary">rpoA</name>
    <name evidence="14" type="ORF">HGG64_00260</name>
</gene>
<dbReference type="NCBIfam" id="NF003519">
    <property type="entry name" value="PRK05182.2-5"/>
    <property type="match status" value="1"/>
</dbReference>
<dbReference type="AlphaFoldDB" id="A0A858U5S6"/>
<accession>A0A858U5S6</accession>
<keyword evidence="6 11" id="KW-0548">Nucleotidyltransferase</keyword>
<dbReference type="KEGG" id="mphn:HGG64_00260"/>
<evidence type="ECO:0000256" key="9">
    <source>
        <dbReference type="ARBA" id="ARBA00033070"/>
    </source>
</evidence>
<feature type="compositionally biased region" description="Basic and acidic residues" evidence="12">
    <location>
        <begin position="354"/>
        <end position="363"/>
    </location>
</feature>
<dbReference type="InterPro" id="IPR036603">
    <property type="entry name" value="RBP11-like"/>
</dbReference>
<dbReference type="GO" id="GO:0046983">
    <property type="term" value="F:protein dimerization activity"/>
    <property type="evidence" value="ECO:0007669"/>
    <property type="project" value="InterPro"/>
</dbReference>
<dbReference type="NCBIfam" id="TIGR02027">
    <property type="entry name" value="rpoA"/>
    <property type="match status" value="1"/>
</dbReference>
<evidence type="ECO:0000259" key="13">
    <source>
        <dbReference type="SMART" id="SM00662"/>
    </source>
</evidence>
<evidence type="ECO:0000256" key="11">
    <source>
        <dbReference type="HAMAP-Rule" id="MF_00059"/>
    </source>
</evidence>
<feature type="region of interest" description="Alpha C-terminal domain (alpha-CTD)" evidence="11">
    <location>
        <begin position="263"/>
        <end position="363"/>
    </location>
</feature>
<dbReference type="SUPFAM" id="SSF56553">
    <property type="entry name" value="Insert subdomain of RNA polymerase alpha subunit"/>
    <property type="match status" value="1"/>
</dbReference>
<evidence type="ECO:0000256" key="8">
    <source>
        <dbReference type="ARBA" id="ARBA00032524"/>
    </source>
</evidence>
<comment type="subunit">
    <text evidence="11">Homodimer. The RNAP catalytic core consists of 2 alpha, 1 beta, 1 beta' and 1 omega subunit. When a sigma factor is associated with the core the holoenzyme is formed, which can initiate transcription.</text>
</comment>
<keyword evidence="7 11" id="KW-0804">Transcription</keyword>
<comment type="catalytic activity">
    <reaction evidence="10 11">
        <text>RNA(n) + a ribonucleoside 5'-triphosphate = RNA(n+1) + diphosphate</text>
        <dbReference type="Rhea" id="RHEA:21248"/>
        <dbReference type="Rhea" id="RHEA-COMP:14527"/>
        <dbReference type="Rhea" id="RHEA-COMP:17342"/>
        <dbReference type="ChEBI" id="CHEBI:33019"/>
        <dbReference type="ChEBI" id="CHEBI:61557"/>
        <dbReference type="ChEBI" id="CHEBI:140395"/>
        <dbReference type="EC" id="2.7.7.6"/>
    </reaction>
</comment>
<evidence type="ECO:0000256" key="5">
    <source>
        <dbReference type="ARBA" id="ARBA00022679"/>
    </source>
</evidence>
<dbReference type="GO" id="GO:0005737">
    <property type="term" value="C:cytoplasm"/>
    <property type="evidence" value="ECO:0007669"/>
    <property type="project" value="UniProtKB-ARBA"/>
</dbReference>
<dbReference type="SMART" id="SM00662">
    <property type="entry name" value="RPOLD"/>
    <property type="match status" value="1"/>
</dbReference>
<dbReference type="Gene3D" id="1.10.150.20">
    <property type="entry name" value="5' to 3' exonuclease, C-terminal subdomain"/>
    <property type="match status" value="1"/>
</dbReference>
<dbReference type="EC" id="2.7.7.6" evidence="2 11"/>
<sequence>MEKIQKITYKELIAERTNDFNTTYVIEPLMRGYGSTIGTVIRRTLLSSITSVAPFAIKIKNVEHEFQTIPGIKEDAITLVSNIRKIRFAYNPEVFEKENLVKISFKSKKDGEVNASDIEDVIPGLEIVNRDQHIATLSEDSSLEFDLFLRTGRGFIDFEENKSIIMEYGPKLASKISRGQILAMDSDFSPVKKCGISFEDLNSSSKTIEERLKIHVETDGTILAKDAMEQAAKIIVAHFQIIGNIDSLETISLFDDNKEKKEKAPKAQISIEKLNLTIRSLNALRRAGYLTIDELDKLSDEELSNIKNLGKKSVLDIVNKRNEWRERKAIIGLDNTSEDDSTNENEEESLEIGDDVKDMEGEE</sequence>
<name>A0A858U5S6_9MOLU</name>
<evidence type="ECO:0000256" key="4">
    <source>
        <dbReference type="ARBA" id="ARBA00022478"/>
    </source>
</evidence>
<evidence type="ECO:0000313" key="15">
    <source>
        <dbReference type="Proteomes" id="UP000501728"/>
    </source>
</evidence>
<protein>
    <recommendedName>
        <fullName evidence="3 11">DNA-directed RNA polymerase subunit alpha</fullName>
        <shortName evidence="11">RNAP subunit alpha</shortName>
        <ecNumber evidence="2 11">2.7.7.6</ecNumber>
    </recommendedName>
    <alternativeName>
        <fullName evidence="9 11">RNA polymerase subunit alpha</fullName>
    </alternativeName>
    <alternativeName>
        <fullName evidence="8 11">Transcriptase subunit alpha</fullName>
    </alternativeName>
</protein>
<evidence type="ECO:0000256" key="3">
    <source>
        <dbReference type="ARBA" id="ARBA00015972"/>
    </source>
</evidence>
<proteinExistence type="inferred from homology"/>
<comment type="similarity">
    <text evidence="1 11">Belongs to the RNA polymerase alpha chain family.</text>
</comment>
<dbReference type="Proteomes" id="UP000501728">
    <property type="component" value="Chromosome"/>
</dbReference>
<dbReference type="InterPro" id="IPR011263">
    <property type="entry name" value="DNA-dir_RNA_pol_RpoA/D/Rpb3"/>
</dbReference>
<evidence type="ECO:0000256" key="6">
    <source>
        <dbReference type="ARBA" id="ARBA00022695"/>
    </source>
</evidence>
<dbReference type="InterPro" id="IPR036643">
    <property type="entry name" value="RNApol_insert_sf"/>
</dbReference>
<feature type="region of interest" description="Alpha N-terminal domain (alpha-NTD)" evidence="11">
    <location>
        <begin position="1"/>
        <end position="249"/>
    </location>
</feature>
<dbReference type="SUPFAM" id="SSF47789">
    <property type="entry name" value="C-terminal domain of RNA polymerase alpha subunit"/>
    <property type="match status" value="1"/>
</dbReference>
<dbReference type="CDD" id="cd06928">
    <property type="entry name" value="RNAP_alpha_NTD"/>
    <property type="match status" value="1"/>
</dbReference>
<dbReference type="HAMAP" id="MF_00059">
    <property type="entry name" value="RNApol_bact_RpoA"/>
    <property type="match status" value="1"/>
</dbReference>
<evidence type="ECO:0000256" key="10">
    <source>
        <dbReference type="ARBA" id="ARBA00048552"/>
    </source>
</evidence>
<dbReference type="GO" id="GO:0003677">
    <property type="term" value="F:DNA binding"/>
    <property type="evidence" value="ECO:0007669"/>
    <property type="project" value="UniProtKB-UniRule"/>
</dbReference>
<comment type="domain">
    <text evidence="11">The N-terminal domain is essential for RNAP assembly and basal transcription, whereas the C-terminal domain is involved in interaction with transcriptional regulators and with upstream promoter elements.</text>
</comment>
<keyword evidence="15" id="KW-1185">Reference proteome</keyword>
<dbReference type="Gene3D" id="2.170.120.12">
    <property type="entry name" value="DNA-directed RNA polymerase, insert domain"/>
    <property type="match status" value="1"/>
</dbReference>
<dbReference type="GO" id="GO:0000428">
    <property type="term" value="C:DNA-directed RNA polymerase complex"/>
    <property type="evidence" value="ECO:0007669"/>
    <property type="project" value="UniProtKB-KW"/>
</dbReference>
<feature type="region of interest" description="Disordered" evidence="12">
    <location>
        <begin position="331"/>
        <end position="363"/>
    </location>
</feature>
<dbReference type="Pfam" id="PF01193">
    <property type="entry name" value="RNA_pol_L"/>
    <property type="match status" value="1"/>
</dbReference>